<evidence type="ECO:0000313" key="3">
    <source>
        <dbReference type="Proteomes" id="UP000299102"/>
    </source>
</evidence>
<accession>A0A4C1U4C4</accession>
<dbReference type="EMBL" id="BGZK01000125">
    <property type="protein sequence ID" value="GBP21182.1"/>
    <property type="molecule type" value="Genomic_DNA"/>
</dbReference>
<feature type="region of interest" description="Disordered" evidence="1">
    <location>
        <begin position="118"/>
        <end position="141"/>
    </location>
</feature>
<protein>
    <submittedName>
        <fullName evidence="2">Uncharacterized protein</fullName>
    </submittedName>
</protein>
<dbReference type="Proteomes" id="UP000299102">
    <property type="component" value="Unassembled WGS sequence"/>
</dbReference>
<proteinExistence type="predicted"/>
<dbReference type="AlphaFoldDB" id="A0A4C1U4C4"/>
<organism evidence="2 3">
    <name type="scientific">Eumeta variegata</name>
    <name type="common">Bagworm moth</name>
    <name type="synonym">Eumeta japonica</name>
    <dbReference type="NCBI Taxonomy" id="151549"/>
    <lineage>
        <taxon>Eukaryota</taxon>
        <taxon>Metazoa</taxon>
        <taxon>Ecdysozoa</taxon>
        <taxon>Arthropoda</taxon>
        <taxon>Hexapoda</taxon>
        <taxon>Insecta</taxon>
        <taxon>Pterygota</taxon>
        <taxon>Neoptera</taxon>
        <taxon>Endopterygota</taxon>
        <taxon>Lepidoptera</taxon>
        <taxon>Glossata</taxon>
        <taxon>Ditrysia</taxon>
        <taxon>Tineoidea</taxon>
        <taxon>Psychidae</taxon>
        <taxon>Oiketicinae</taxon>
        <taxon>Eumeta</taxon>
    </lineage>
</organism>
<name>A0A4C1U4C4_EUMVA</name>
<evidence type="ECO:0000313" key="2">
    <source>
        <dbReference type="EMBL" id="GBP21182.1"/>
    </source>
</evidence>
<gene>
    <name evidence="2" type="ORF">EVAR_11213_1</name>
</gene>
<comment type="caution">
    <text evidence="2">The sequence shown here is derived from an EMBL/GenBank/DDBJ whole genome shotgun (WGS) entry which is preliminary data.</text>
</comment>
<reference evidence="2 3" key="1">
    <citation type="journal article" date="2019" name="Commun. Biol.">
        <title>The bagworm genome reveals a unique fibroin gene that provides high tensile strength.</title>
        <authorList>
            <person name="Kono N."/>
            <person name="Nakamura H."/>
            <person name="Ohtoshi R."/>
            <person name="Tomita M."/>
            <person name="Numata K."/>
            <person name="Arakawa K."/>
        </authorList>
    </citation>
    <scope>NUCLEOTIDE SEQUENCE [LARGE SCALE GENOMIC DNA]</scope>
</reference>
<feature type="compositionally biased region" description="Pro residues" evidence="1">
    <location>
        <begin position="121"/>
        <end position="130"/>
    </location>
</feature>
<evidence type="ECO:0000256" key="1">
    <source>
        <dbReference type="SAM" id="MobiDB-lite"/>
    </source>
</evidence>
<sequence>MKRPPDPPSGARTRIVNRTGCNVSPAFVNDARFTGLENKKRGRGSKRVLRCPRAERGATGPMRMIMGNGNARKNYSKLPAARAPARNPFVQAGAAPGVPAVVGVGVTYSTIFGSLNDDPDPVPASIPDPTPTKGTSNSDPAFGPGLAADCHLFTSIASHDLDSKLDPTVDYDLGPFSILSPPGSGLRFFFPSRLQFQFRYRSLFHFGES</sequence>
<keyword evidence="3" id="KW-1185">Reference proteome</keyword>